<dbReference type="Pfam" id="PF01272">
    <property type="entry name" value="GreA_GreB"/>
    <property type="match status" value="1"/>
</dbReference>
<keyword evidence="12" id="KW-0251">Elongation factor</keyword>
<dbReference type="GO" id="GO:0070063">
    <property type="term" value="F:RNA polymerase binding"/>
    <property type="evidence" value="ECO:0007669"/>
    <property type="project" value="InterPro"/>
</dbReference>
<dbReference type="InterPro" id="IPR006359">
    <property type="entry name" value="Tscrpt_elong_fac_GreA"/>
</dbReference>
<dbReference type="Pfam" id="PF03449">
    <property type="entry name" value="GreA_GreB_N"/>
    <property type="match status" value="1"/>
</dbReference>
<dbReference type="Gene3D" id="3.10.50.30">
    <property type="entry name" value="Transcription elongation factor, GreA/GreB, C-terminal domain"/>
    <property type="match status" value="1"/>
</dbReference>
<dbReference type="InterPro" id="IPR001437">
    <property type="entry name" value="Tscrpt_elong_fac_GreA/B_C"/>
</dbReference>
<dbReference type="PANTHER" id="PTHR30437:SF4">
    <property type="entry name" value="TRANSCRIPTION ELONGATION FACTOR GREA"/>
    <property type="match status" value="1"/>
</dbReference>
<accession>A0A2H0BLH9</accession>
<evidence type="ECO:0000259" key="11">
    <source>
        <dbReference type="Pfam" id="PF03449"/>
    </source>
</evidence>
<dbReference type="PIRSF" id="PIRSF006092">
    <property type="entry name" value="GreA_GreB"/>
    <property type="match status" value="1"/>
</dbReference>
<keyword evidence="12" id="KW-0648">Protein biosynthesis</keyword>
<dbReference type="FunFam" id="1.10.287.180:FF:000001">
    <property type="entry name" value="Transcription elongation factor GreA"/>
    <property type="match status" value="1"/>
</dbReference>
<dbReference type="PANTHER" id="PTHR30437">
    <property type="entry name" value="TRANSCRIPTION ELONGATION FACTOR GREA"/>
    <property type="match status" value="1"/>
</dbReference>
<evidence type="ECO:0000256" key="1">
    <source>
        <dbReference type="ARBA" id="ARBA00008213"/>
    </source>
</evidence>
<sequence>MDNTKQYLSQEKYEELRQELANLKMVERKEVAETLEFAKSLGDLSENAEYHEARDKQVDIEDRILAIEEILKNGVIVSNKHHGGKIQIGSTVVLKKAGESAVEYTIVGSEEADIQAGKISHQSPIGEALIGLEKGSEVTVNAPRGSIVYSVVDIK</sequence>
<dbReference type="InterPro" id="IPR023459">
    <property type="entry name" value="Tscrpt_elong_fac_GreA/B_fam"/>
</dbReference>
<dbReference type="InterPro" id="IPR022691">
    <property type="entry name" value="Tscrpt_elong_fac_GreA/B_N"/>
</dbReference>
<comment type="function">
    <text evidence="6 8 9">Necessary for efficient RNA polymerase transcription elongation past template-encoded arresting sites. The arresting sites in DNA have the property of trapping a certain fraction of elongating RNA polymerases that pass through, resulting in locked ternary complexes. Cleavage of the nascent transcript by cleavage factors such as GreA or GreB allows the resumption of elongation from the new 3'terminus. GreA releases sequences of 2 to 3 nucleotides.</text>
</comment>
<evidence type="ECO:0000256" key="3">
    <source>
        <dbReference type="ARBA" id="ARBA00023015"/>
    </source>
</evidence>
<keyword evidence="4 8" id="KW-0238">DNA-binding</keyword>
<dbReference type="SUPFAM" id="SSF54534">
    <property type="entry name" value="FKBP-like"/>
    <property type="match status" value="1"/>
</dbReference>
<evidence type="ECO:0000256" key="7">
    <source>
        <dbReference type="ARBA" id="ARBA00030776"/>
    </source>
</evidence>
<dbReference type="InterPro" id="IPR018151">
    <property type="entry name" value="TF_GreA/GreB_CS"/>
</dbReference>
<dbReference type="Gene3D" id="1.10.287.180">
    <property type="entry name" value="Transcription elongation factor, GreA/GreB, N-terminal domain"/>
    <property type="match status" value="1"/>
</dbReference>
<keyword evidence="3 8" id="KW-0805">Transcription regulation</keyword>
<name>A0A2H0BLH9_9BACT</name>
<dbReference type="GO" id="GO:0003746">
    <property type="term" value="F:translation elongation factor activity"/>
    <property type="evidence" value="ECO:0007669"/>
    <property type="project" value="UniProtKB-KW"/>
</dbReference>
<dbReference type="InterPro" id="IPR028624">
    <property type="entry name" value="Tscrpt_elong_fac_GreA/B"/>
</dbReference>
<feature type="domain" description="Transcription elongation factor GreA/GreB C-terminal" evidence="10">
    <location>
        <begin position="84"/>
        <end position="155"/>
    </location>
</feature>
<feature type="domain" description="Transcription elongation factor GreA/GreB N-terminal" evidence="11">
    <location>
        <begin position="7"/>
        <end position="74"/>
    </location>
</feature>
<comment type="caution">
    <text evidence="12">The sequence shown here is derived from an EMBL/GenBank/DDBJ whole genome shotgun (WGS) entry which is preliminary data.</text>
</comment>
<dbReference type="SUPFAM" id="SSF46557">
    <property type="entry name" value="GreA transcript cleavage protein, N-terminal domain"/>
    <property type="match status" value="1"/>
</dbReference>
<dbReference type="HAMAP" id="MF_00105">
    <property type="entry name" value="GreA_GreB"/>
    <property type="match status" value="1"/>
</dbReference>
<dbReference type="NCBIfam" id="TIGR01462">
    <property type="entry name" value="greA"/>
    <property type="match status" value="1"/>
</dbReference>
<dbReference type="EMBL" id="PCSX01000002">
    <property type="protein sequence ID" value="PIP58481.1"/>
    <property type="molecule type" value="Genomic_DNA"/>
</dbReference>
<evidence type="ECO:0000313" key="12">
    <source>
        <dbReference type="EMBL" id="PIP58481.1"/>
    </source>
</evidence>
<dbReference type="GO" id="GO:0032784">
    <property type="term" value="P:regulation of DNA-templated transcription elongation"/>
    <property type="evidence" value="ECO:0007669"/>
    <property type="project" value="UniProtKB-UniRule"/>
</dbReference>
<dbReference type="FunFam" id="3.10.50.30:FF:000001">
    <property type="entry name" value="Transcription elongation factor GreA"/>
    <property type="match status" value="1"/>
</dbReference>
<dbReference type="NCBIfam" id="NF001263">
    <property type="entry name" value="PRK00226.1-4"/>
    <property type="match status" value="1"/>
</dbReference>
<evidence type="ECO:0000256" key="9">
    <source>
        <dbReference type="RuleBase" id="RU000556"/>
    </source>
</evidence>
<evidence type="ECO:0000313" key="13">
    <source>
        <dbReference type="Proteomes" id="UP000229334"/>
    </source>
</evidence>
<keyword evidence="5 8" id="KW-0804">Transcription</keyword>
<dbReference type="InterPro" id="IPR036953">
    <property type="entry name" value="GreA/GreB_C_sf"/>
</dbReference>
<evidence type="ECO:0000256" key="6">
    <source>
        <dbReference type="ARBA" id="ARBA00024916"/>
    </source>
</evidence>
<dbReference type="Proteomes" id="UP000229334">
    <property type="component" value="Unassembled WGS sequence"/>
</dbReference>
<evidence type="ECO:0000256" key="2">
    <source>
        <dbReference type="ARBA" id="ARBA00013729"/>
    </source>
</evidence>
<evidence type="ECO:0000256" key="4">
    <source>
        <dbReference type="ARBA" id="ARBA00023125"/>
    </source>
</evidence>
<gene>
    <name evidence="8" type="primary">greA</name>
    <name evidence="12" type="ORF">COX02_00060</name>
</gene>
<dbReference type="GO" id="GO:0003677">
    <property type="term" value="F:DNA binding"/>
    <property type="evidence" value="ECO:0007669"/>
    <property type="project" value="UniProtKB-UniRule"/>
</dbReference>
<evidence type="ECO:0000256" key="8">
    <source>
        <dbReference type="HAMAP-Rule" id="MF_00105"/>
    </source>
</evidence>
<reference evidence="12 13" key="1">
    <citation type="submission" date="2017-09" db="EMBL/GenBank/DDBJ databases">
        <title>Depth-based differentiation of microbial function through sediment-hosted aquifers and enrichment of novel symbionts in the deep terrestrial subsurface.</title>
        <authorList>
            <person name="Probst A.J."/>
            <person name="Ladd B."/>
            <person name="Jarett J.K."/>
            <person name="Geller-Mcgrath D.E."/>
            <person name="Sieber C.M."/>
            <person name="Emerson J.B."/>
            <person name="Anantharaman K."/>
            <person name="Thomas B.C."/>
            <person name="Malmstrom R."/>
            <person name="Stieglmeier M."/>
            <person name="Klingl A."/>
            <person name="Woyke T."/>
            <person name="Ryan C.M."/>
            <person name="Banfield J.F."/>
        </authorList>
    </citation>
    <scope>NUCLEOTIDE SEQUENCE [LARGE SCALE GENOMIC DNA]</scope>
    <source>
        <strain evidence="12">CG22_combo_CG10-13_8_21_14_all_37_9</strain>
    </source>
</reference>
<proteinExistence type="inferred from homology"/>
<evidence type="ECO:0000256" key="5">
    <source>
        <dbReference type="ARBA" id="ARBA00023163"/>
    </source>
</evidence>
<dbReference type="InterPro" id="IPR036805">
    <property type="entry name" value="Tscrpt_elong_fac_GreA/B_N_sf"/>
</dbReference>
<evidence type="ECO:0000259" key="10">
    <source>
        <dbReference type="Pfam" id="PF01272"/>
    </source>
</evidence>
<dbReference type="GO" id="GO:0006354">
    <property type="term" value="P:DNA-templated transcription elongation"/>
    <property type="evidence" value="ECO:0007669"/>
    <property type="project" value="TreeGrafter"/>
</dbReference>
<organism evidence="12 13">
    <name type="scientific">Candidatus Vogelbacteria bacterium CG22_combo_CG10-13_8_21_14_all_37_9</name>
    <dbReference type="NCBI Taxonomy" id="1975046"/>
    <lineage>
        <taxon>Bacteria</taxon>
        <taxon>Candidatus Vogeliibacteriota</taxon>
    </lineage>
</organism>
<dbReference type="PROSITE" id="PS00829">
    <property type="entry name" value="GREAB_1"/>
    <property type="match status" value="1"/>
</dbReference>
<protein>
    <recommendedName>
        <fullName evidence="2 8">Transcription elongation factor GreA</fullName>
    </recommendedName>
    <alternativeName>
        <fullName evidence="7 8">Transcript cleavage factor GreA</fullName>
    </alternativeName>
</protein>
<dbReference type="AlphaFoldDB" id="A0A2H0BLH9"/>
<comment type="similarity">
    <text evidence="1 8 9">Belongs to the GreA/GreB family.</text>
</comment>